<dbReference type="AlphaFoldDB" id="A0A2P5HT57"/>
<dbReference type="GO" id="GO:0005385">
    <property type="term" value="F:zinc ion transmembrane transporter activity"/>
    <property type="evidence" value="ECO:0007669"/>
    <property type="project" value="TreeGrafter"/>
</dbReference>
<dbReference type="InterPro" id="IPR036837">
    <property type="entry name" value="Cation_efflux_CTD_sf"/>
</dbReference>
<comment type="caution">
    <text evidence="12">The sequence shown here is derived from an EMBL/GenBank/DDBJ whole genome shotgun (WGS) entry which is preliminary data.</text>
</comment>
<dbReference type="NCBIfam" id="TIGR01297">
    <property type="entry name" value="CDF"/>
    <property type="match status" value="1"/>
</dbReference>
<evidence type="ECO:0000259" key="11">
    <source>
        <dbReference type="Pfam" id="PF16916"/>
    </source>
</evidence>
<evidence type="ECO:0000259" key="10">
    <source>
        <dbReference type="Pfam" id="PF01545"/>
    </source>
</evidence>
<dbReference type="InParanoid" id="A0A2P5HT57"/>
<dbReference type="PANTHER" id="PTHR45820">
    <property type="entry name" value="FI23527P1"/>
    <property type="match status" value="1"/>
</dbReference>
<dbReference type="SUPFAM" id="SSF160240">
    <property type="entry name" value="Cation efflux protein cytoplasmic domain-like"/>
    <property type="match status" value="1"/>
</dbReference>
<organism evidence="12 13">
    <name type="scientific">Diaporthe helianthi</name>
    <dbReference type="NCBI Taxonomy" id="158607"/>
    <lineage>
        <taxon>Eukaryota</taxon>
        <taxon>Fungi</taxon>
        <taxon>Dikarya</taxon>
        <taxon>Ascomycota</taxon>
        <taxon>Pezizomycotina</taxon>
        <taxon>Sordariomycetes</taxon>
        <taxon>Sordariomycetidae</taxon>
        <taxon>Diaporthales</taxon>
        <taxon>Diaporthaceae</taxon>
        <taxon>Diaporthe</taxon>
    </lineage>
</organism>
<protein>
    <recommendedName>
        <fullName evidence="14">Cation diffusion facilitator family transporter</fullName>
    </recommendedName>
</protein>
<dbReference type="InterPro" id="IPR027469">
    <property type="entry name" value="Cation_efflux_TMD_sf"/>
</dbReference>
<keyword evidence="5" id="KW-0862">Zinc</keyword>
<sequence length="459" mass="49514">MAFAGSLSPKTRLIITISISFAFFVAEITVAFKTRSLALLADAFHYMNDLIGFIVALIAVIISERSRSPAELSFGWQRARLLGAFFNGVFLLALGISIFLQSIERFISIERIEDPRLVMIVGCIGLGLNIISAAFVHGRNPRAIAPITLDKETLTFSVEHHGHDHSHGHGHGHSHGQAHGPDHGHDHEHAHDHGEAAVVNLEPVRDNSLSKANISNRVRTHAEHRHNVAQMKKPGRDLGMLGVLIHVIGDAINNIGVIIAAVVIWQTRSQARFYADPAASMFIAIMIFISSIPLTKNSGAILLESAPRGVEIEDVKHDLEQIPGIESVHELHIWRLDQQKAIASAHVVVSDQSMSNFIEKARTVNECLHAYGIHSSTLQPETADELALAPQDDAATTAAATTSDASITAAAAAAAAASSGSVSEGVSSTLRRRRLDPAACQIICSNLCHNLMCCTKIES</sequence>
<dbReference type="EMBL" id="MAVT02000799">
    <property type="protein sequence ID" value="POS73433.1"/>
    <property type="molecule type" value="Genomic_DNA"/>
</dbReference>
<evidence type="ECO:0000256" key="6">
    <source>
        <dbReference type="ARBA" id="ARBA00022989"/>
    </source>
</evidence>
<keyword evidence="7 9" id="KW-0472">Membrane</keyword>
<feature type="domain" description="Cation efflux protein transmembrane" evidence="10">
    <location>
        <begin position="13"/>
        <end position="303"/>
    </location>
</feature>
<keyword evidence="13" id="KW-1185">Reference proteome</keyword>
<feature type="domain" description="Cation efflux protein cytoplasmic" evidence="11">
    <location>
        <begin position="307"/>
        <end position="381"/>
    </location>
</feature>
<dbReference type="InterPro" id="IPR002524">
    <property type="entry name" value="Cation_efflux"/>
</dbReference>
<reference evidence="12" key="1">
    <citation type="submission" date="2017-09" db="EMBL/GenBank/DDBJ databases">
        <title>Polyketide synthases of a Diaporthe helianthi virulent isolate.</title>
        <authorList>
            <person name="Baroncelli R."/>
        </authorList>
    </citation>
    <scope>NUCLEOTIDE SEQUENCE [LARGE SCALE GENOMIC DNA]</scope>
    <source>
        <strain evidence="12">7/96</strain>
    </source>
</reference>
<evidence type="ECO:0000256" key="4">
    <source>
        <dbReference type="ARBA" id="ARBA00022692"/>
    </source>
</evidence>
<evidence type="ECO:0008006" key="14">
    <source>
        <dbReference type="Google" id="ProtNLM"/>
    </source>
</evidence>
<evidence type="ECO:0000256" key="1">
    <source>
        <dbReference type="ARBA" id="ARBA00004141"/>
    </source>
</evidence>
<evidence type="ECO:0000313" key="13">
    <source>
        <dbReference type="Proteomes" id="UP000094444"/>
    </source>
</evidence>
<evidence type="ECO:0000256" key="2">
    <source>
        <dbReference type="ARBA" id="ARBA00008873"/>
    </source>
</evidence>
<feature type="compositionally biased region" description="Basic and acidic residues" evidence="8">
    <location>
        <begin position="180"/>
        <end position="192"/>
    </location>
</feature>
<feature type="transmembrane region" description="Helical" evidence="9">
    <location>
        <begin position="241"/>
        <end position="265"/>
    </location>
</feature>
<evidence type="ECO:0000313" key="12">
    <source>
        <dbReference type="EMBL" id="POS73433.1"/>
    </source>
</evidence>
<keyword evidence="3" id="KW-0813">Transport</keyword>
<keyword evidence="6 9" id="KW-1133">Transmembrane helix</keyword>
<dbReference type="SUPFAM" id="SSF161111">
    <property type="entry name" value="Cation efflux protein transmembrane domain-like"/>
    <property type="match status" value="1"/>
</dbReference>
<dbReference type="GO" id="GO:0006882">
    <property type="term" value="P:intracellular zinc ion homeostasis"/>
    <property type="evidence" value="ECO:0007669"/>
    <property type="project" value="TreeGrafter"/>
</dbReference>
<evidence type="ECO:0000256" key="3">
    <source>
        <dbReference type="ARBA" id="ARBA00022448"/>
    </source>
</evidence>
<evidence type="ECO:0000256" key="5">
    <source>
        <dbReference type="ARBA" id="ARBA00022833"/>
    </source>
</evidence>
<evidence type="ECO:0000256" key="7">
    <source>
        <dbReference type="ARBA" id="ARBA00023136"/>
    </source>
</evidence>
<accession>A0A2P5HT57</accession>
<dbReference type="OrthoDB" id="9944568at2759"/>
<dbReference type="Gene3D" id="1.20.1510.10">
    <property type="entry name" value="Cation efflux protein transmembrane domain"/>
    <property type="match status" value="1"/>
</dbReference>
<dbReference type="Pfam" id="PF16916">
    <property type="entry name" value="ZT_dimer"/>
    <property type="match status" value="1"/>
</dbReference>
<dbReference type="InterPro" id="IPR058533">
    <property type="entry name" value="Cation_efflux_TM"/>
</dbReference>
<dbReference type="STRING" id="158607.A0A2P5HT57"/>
<keyword evidence="4 9" id="KW-0812">Transmembrane</keyword>
<name>A0A2P5HT57_DIAHE</name>
<proteinExistence type="inferred from homology"/>
<comment type="similarity">
    <text evidence="2">Belongs to the cation diffusion facilitator (CDF) transporter (TC 2.A.4) family. SLC30A subfamily.</text>
</comment>
<feature type="transmembrane region" description="Helical" evidence="9">
    <location>
        <begin position="277"/>
        <end position="295"/>
    </location>
</feature>
<dbReference type="InterPro" id="IPR027470">
    <property type="entry name" value="Cation_efflux_CTD"/>
</dbReference>
<dbReference type="Proteomes" id="UP000094444">
    <property type="component" value="Unassembled WGS sequence"/>
</dbReference>
<evidence type="ECO:0000256" key="8">
    <source>
        <dbReference type="SAM" id="MobiDB-lite"/>
    </source>
</evidence>
<dbReference type="PANTHER" id="PTHR45820:SF5">
    <property type="entry name" value="DIFFUSION FACILITATOR FAMILY METAL ION TRANSPORTER, PUTATIVE-RELATED"/>
    <property type="match status" value="1"/>
</dbReference>
<feature type="transmembrane region" description="Helical" evidence="9">
    <location>
        <begin position="115"/>
        <end position="136"/>
    </location>
</feature>
<dbReference type="Pfam" id="PF01545">
    <property type="entry name" value="Cation_efflux"/>
    <property type="match status" value="1"/>
</dbReference>
<feature type="transmembrane region" description="Helical" evidence="9">
    <location>
        <begin position="84"/>
        <end position="103"/>
    </location>
</feature>
<feature type="region of interest" description="Disordered" evidence="8">
    <location>
        <begin position="160"/>
        <end position="192"/>
    </location>
</feature>
<gene>
    <name evidence="12" type="ORF">DHEL01_v208175</name>
</gene>
<comment type="subcellular location">
    <subcellularLocation>
        <location evidence="1">Membrane</location>
        <topology evidence="1">Multi-pass membrane protein</topology>
    </subcellularLocation>
</comment>
<dbReference type="GO" id="GO:0016020">
    <property type="term" value="C:membrane"/>
    <property type="evidence" value="ECO:0007669"/>
    <property type="project" value="UniProtKB-SubCell"/>
</dbReference>
<feature type="transmembrane region" description="Helical" evidence="9">
    <location>
        <begin position="44"/>
        <end position="63"/>
    </location>
</feature>
<feature type="transmembrane region" description="Helical" evidence="9">
    <location>
        <begin position="12"/>
        <end position="32"/>
    </location>
</feature>
<evidence type="ECO:0000256" key="9">
    <source>
        <dbReference type="SAM" id="Phobius"/>
    </source>
</evidence>